<proteinExistence type="predicted"/>
<organism evidence="2 3">
    <name type="scientific">Brassica napus</name>
    <name type="common">Rape</name>
    <dbReference type="NCBI Taxonomy" id="3708"/>
    <lineage>
        <taxon>Eukaryota</taxon>
        <taxon>Viridiplantae</taxon>
        <taxon>Streptophyta</taxon>
        <taxon>Embryophyta</taxon>
        <taxon>Tracheophyta</taxon>
        <taxon>Spermatophyta</taxon>
        <taxon>Magnoliopsida</taxon>
        <taxon>eudicotyledons</taxon>
        <taxon>Gunneridae</taxon>
        <taxon>Pentapetalae</taxon>
        <taxon>rosids</taxon>
        <taxon>malvids</taxon>
        <taxon>Brassicales</taxon>
        <taxon>Brassicaceae</taxon>
        <taxon>Brassiceae</taxon>
        <taxon>Brassica</taxon>
    </lineage>
</organism>
<dbReference type="Proteomes" id="UP000824890">
    <property type="component" value="Unassembled WGS sequence"/>
</dbReference>
<reference evidence="2 3" key="1">
    <citation type="submission" date="2021-05" db="EMBL/GenBank/DDBJ databases">
        <title>Genome Assembly of Synthetic Allotetraploid Brassica napus Reveals Homoeologous Exchanges between Subgenomes.</title>
        <authorList>
            <person name="Davis J.T."/>
        </authorList>
    </citation>
    <scope>NUCLEOTIDE SEQUENCE [LARGE SCALE GENOMIC DNA]</scope>
    <source>
        <strain evidence="3">cv. Da-Ae</strain>
        <tissue evidence="2">Seedling</tissue>
    </source>
</reference>
<comment type="caution">
    <text evidence="2">The sequence shown here is derived from an EMBL/GenBank/DDBJ whole genome shotgun (WGS) entry which is preliminary data.</text>
</comment>
<dbReference type="EMBL" id="JAGKQM010000004">
    <property type="protein sequence ID" value="KAH0928650.1"/>
    <property type="molecule type" value="Genomic_DNA"/>
</dbReference>
<keyword evidence="3" id="KW-1185">Reference proteome</keyword>
<protein>
    <submittedName>
        <fullName evidence="2">Uncharacterized protein</fullName>
    </submittedName>
</protein>
<feature type="region of interest" description="Disordered" evidence="1">
    <location>
        <begin position="41"/>
        <end position="66"/>
    </location>
</feature>
<evidence type="ECO:0000313" key="3">
    <source>
        <dbReference type="Proteomes" id="UP000824890"/>
    </source>
</evidence>
<name>A0ABQ8DH00_BRANA</name>
<gene>
    <name evidence="2" type="ORF">HID58_014377</name>
</gene>
<accession>A0ABQ8DH00</accession>
<sequence length="107" mass="11855">MGCQNEPGLLQEPLSSCQAYIPTRRVETVKEHAQFTVASDQEEMVQVEKSGTETQDGVELKDHSTPPSCFKHFPISTSQKDSYTIFSHSSPDAMTFQATMSNQEVVA</sequence>
<evidence type="ECO:0000313" key="2">
    <source>
        <dbReference type="EMBL" id="KAH0928650.1"/>
    </source>
</evidence>
<evidence type="ECO:0000256" key="1">
    <source>
        <dbReference type="SAM" id="MobiDB-lite"/>
    </source>
</evidence>